<dbReference type="GO" id="GO:0003677">
    <property type="term" value="F:DNA binding"/>
    <property type="evidence" value="ECO:0007669"/>
    <property type="project" value="UniProtKB-KW"/>
</dbReference>
<dbReference type="PANTHER" id="PTHR42756">
    <property type="entry name" value="TRANSCRIPTIONAL REGULATOR, MARR"/>
    <property type="match status" value="1"/>
</dbReference>
<dbReference type="PROSITE" id="PS50995">
    <property type="entry name" value="HTH_MARR_2"/>
    <property type="match status" value="1"/>
</dbReference>
<dbReference type="SMART" id="SM00347">
    <property type="entry name" value="HTH_MARR"/>
    <property type="match status" value="1"/>
</dbReference>
<accession>F6DSI8</accession>
<dbReference type="InterPro" id="IPR036388">
    <property type="entry name" value="WH-like_DNA-bd_sf"/>
</dbReference>
<dbReference type="InterPro" id="IPR000835">
    <property type="entry name" value="HTH_MarR-typ"/>
</dbReference>
<evidence type="ECO:0000313" key="6">
    <source>
        <dbReference type="Proteomes" id="UP000009234"/>
    </source>
</evidence>
<dbReference type="STRING" id="696281.Desru_2864"/>
<dbReference type="SUPFAM" id="SSF46785">
    <property type="entry name" value="Winged helix' DNA-binding domain"/>
    <property type="match status" value="1"/>
</dbReference>
<evidence type="ECO:0000256" key="1">
    <source>
        <dbReference type="ARBA" id="ARBA00023015"/>
    </source>
</evidence>
<dbReference type="PANTHER" id="PTHR42756:SF1">
    <property type="entry name" value="TRANSCRIPTIONAL REPRESSOR OF EMRAB OPERON"/>
    <property type="match status" value="1"/>
</dbReference>
<gene>
    <name evidence="5" type="ordered locus">Desru_2864</name>
</gene>
<dbReference type="Gene3D" id="1.10.10.10">
    <property type="entry name" value="Winged helix-like DNA-binding domain superfamily/Winged helix DNA-binding domain"/>
    <property type="match status" value="1"/>
</dbReference>
<dbReference type="PROSITE" id="PS01117">
    <property type="entry name" value="HTH_MARR_1"/>
    <property type="match status" value="1"/>
</dbReference>
<dbReference type="PRINTS" id="PR00598">
    <property type="entry name" value="HTHMARR"/>
</dbReference>
<evidence type="ECO:0000259" key="4">
    <source>
        <dbReference type="PROSITE" id="PS50995"/>
    </source>
</evidence>
<reference evidence="6" key="1">
    <citation type="submission" date="2011-05" db="EMBL/GenBank/DDBJ databases">
        <title>Complete sequence of Desulfotomaculum ruminis DSM 2154.</title>
        <authorList>
            <person name="Lucas S."/>
            <person name="Copeland A."/>
            <person name="Lapidus A."/>
            <person name="Cheng J.-F."/>
            <person name="Goodwin L."/>
            <person name="Pitluck S."/>
            <person name="Lu M."/>
            <person name="Detter J.C."/>
            <person name="Han C."/>
            <person name="Tapia R."/>
            <person name="Land M."/>
            <person name="Hauser L."/>
            <person name="Kyrpides N."/>
            <person name="Ivanova N."/>
            <person name="Mikhailova N."/>
            <person name="Pagani I."/>
            <person name="Stams A.J.M."/>
            <person name="Plugge C.M."/>
            <person name="Muyzer G."/>
            <person name="Kuever J."/>
            <person name="Parshina S.N."/>
            <person name="Ivanova A.E."/>
            <person name="Nazina T.N."/>
            <person name="Brambilla E."/>
            <person name="Spring S."/>
            <person name="Klenk H.-P."/>
            <person name="Woyke T."/>
        </authorList>
    </citation>
    <scope>NUCLEOTIDE SEQUENCE [LARGE SCALE GENOMIC DNA]</scope>
    <source>
        <strain evidence="6">ATCC 23193 / DSM 2154 / NCIB 8452 / DL</strain>
    </source>
</reference>
<feature type="domain" description="HTH marR-type" evidence="4">
    <location>
        <begin position="4"/>
        <end position="136"/>
    </location>
</feature>
<evidence type="ECO:0000313" key="5">
    <source>
        <dbReference type="EMBL" id="AEG61078.1"/>
    </source>
</evidence>
<keyword evidence="1" id="KW-0805">Transcription regulation</keyword>
<dbReference type="RefSeq" id="WP_013842830.1">
    <property type="nucleotide sequence ID" value="NC_015589.1"/>
</dbReference>
<name>F6DSI8_DESRL</name>
<sequence>MDISNSLGFILNKTNSKLKNELLQHFKQYDVTPEQWGILNRLWDQEGLSPKELSELNYKDFPNTIRILEKLEKKELIIKKENPLDKRSSLIFLTDKGRSLEHILPPLATQILKRALKGIDKEKEQELKFLLNKIYSNLE</sequence>
<dbReference type="OrthoDB" id="9799663at2"/>
<organism evidence="5 6">
    <name type="scientific">Desulforamulus ruminis (strain ATCC 23193 / DSM 2154 / NCIMB 8452 / DL)</name>
    <name type="common">Desulfotomaculum ruminis</name>
    <dbReference type="NCBI Taxonomy" id="696281"/>
    <lineage>
        <taxon>Bacteria</taxon>
        <taxon>Bacillati</taxon>
        <taxon>Bacillota</taxon>
        <taxon>Clostridia</taxon>
        <taxon>Eubacteriales</taxon>
        <taxon>Peptococcaceae</taxon>
        <taxon>Desulforamulus</taxon>
    </lineage>
</organism>
<keyword evidence="2" id="KW-0238">DNA-binding</keyword>
<dbReference type="KEGG" id="dru:Desru_2864"/>
<dbReference type="Pfam" id="PF01047">
    <property type="entry name" value="MarR"/>
    <property type="match status" value="1"/>
</dbReference>
<keyword evidence="6" id="KW-1185">Reference proteome</keyword>
<dbReference type="InterPro" id="IPR036390">
    <property type="entry name" value="WH_DNA-bd_sf"/>
</dbReference>
<dbReference type="GO" id="GO:0003700">
    <property type="term" value="F:DNA-binding transcription factor activity"/>
    <property type="evidence" value="ECO:0007669"/>
    <property type="project" value="InterPro"/>
</dbReference>
<protein>
    <submittedName>
        <fullName evidence="5">Regulatory protein MarR</fullName>
    </submittedName>
</protein>
<dbReference type="HOGENOM" id="CLU_083287_18_6_9"/>
<dbReference type="Proteomes" id="UP000009234">
    <property type="component" value="Chromosome"/>
</dbReference>
<proteinExistence type="predicted"/>
<dbReference type="eggNOG" id="COG1846">
    <property type="taxonomic scope" value="Bacteria"/>
</dbReference>
<evidence type="ECO:0000256" key="2">
    <source>
        <dbReference type="ARBA" id="ARBA00023125"/>
    </source>
</evidence>
<evidence type="ECO:0000256" key="3">
    <source>
        <dbReference type="ARBA" id="ARBA00023163"/>
    </source>
</evidence>
<reference evidence="5 6" key="2">
    <citation type="journal article" date="2012" name="Stand. Genomic Sci.">
        <title>Complete genome sequence of the sulfate-reducing firmicute Desulfotomaculum ruminis type strain (DL(T)).</title>
        <authorList>
            <person name="Spring S."/>
            <person name="Visser M."/>
            <person name="Lu M."/>
            <person name="Copeland A."/>
            <person name="Lapidus A."/>
            <person name="Lucas S."/>
            <person name="Cheng J.F."/>
            <person name="Han C."/>
            <person name="Tapia R."/>
            <person name="Goodwin L.A."/>
            <person name="Pitluck S."/>
            <person name="Ivanova N."/>
            <person name="Land M."/>
            <person name="Hauser L."/>
            <person name="Larimer F."/>
            <person name="Rohde M."/>
            <person name="Goker M."/>
            <person name="Detter J.C."/>
            <person name="Kyrpides N.C."/>
            <person name="Woyke T."/>
            <person name="Schaap P.J."/>
            <person name="Plugge C.M."/>
            <person name="Muyzer G."/>
            <person name="Kuever J."/>
            <person name="Pereira I.A."/>
            <person name="Parshina S.N."/>
            <person name="Bernier-Latmani R."/>
            <person name="Stams A.J."/>
            <person name="Klenk H.P."/>
        </authorList>
    </citation>
    <scope>NUCLEOTIDE SEQUENCE [LARGE SCALE GENOMIC DNA]</scope>
    <source>
        <strain evidence="6">ATCC 23193 / DSM 2154 / NCIB 8452 / DL</strain>
    </source>
</reference>
<keyword evidence="3" id="KW-0804">Transcription</keyword>
<dbReference type="InterPro" id="IPR023187">
    <property type="entry name" value="Tscrpt_reg_MarR-type_CS"/>
</dbReference>
<dbReference type="EMBL" id="CP002780">
    <property type="protein sequence ID" value="AEG61078.1"/>
    <property type="molecule type" value="Genomic_DNA"/>
</dbReference>
<dbReference type="AlphaFoldDB" id="F6DSI8"/>